<name>A0A4Z0YUV4_9PEZI</name>
<dbReference type="Proteomes" id="UP000297716">
    <property type="component" value="Unassembled WGS sequence"/>
</dbReference>
<proteinExistence type="inferred from homology"/>
<dbReference type="Gene3D" id="1.20.1070.10">
    <property type="entry name" value="Rhodopsin 7-helix transmembrane proteins"/>
    <property type="match status" value="1"/>
</dbReference>
<evidence type="ECO:0000256" key="3">
    <source>
        <dbReference type="ARBA" id="ARBA00022692"/>
    </source>
</evidence>
<feature type="transmembrane region" description="Helical" evidence="6">
    <location>
        <begin position="93"/>
        <end position="113"/>
    </location>
</feature>
<keyword evidence="4 6" id="KW-1133">Transmembrane helix</keyword>
<dbReference type="InterPro" id="IPR001425">
    <property type="entry name" value="Arc/bac/fun_rhodopsins"/>
</dbReference>
<evidence type="ECO:0000256" key="2">
    <source>
        <dbReference type="ARBA" id="ARBA00008130"/>
    </source>
</evidence>
<feature type="transmembrane region" description="Helical" evidence="6">
    <location>
        <begin position="6"/>
        <end position="29"/>
    </location>
</feature>
<dbReference type="GO" id="GO:0005886">
    <property type="term" value="C:plasma membrane"/>
    <property type="evidence" value="ECO:0007669"/>
    <property type="project" value="TreeGrafter"/>
</dbReference>
<dbReference type="GO" id="GO:0005783">
    <property type="term" value="C:endoplasmic reticulum"/>
    <property type="evidence" value="ECO:0007669"/>
    <property type="project" value="TreeGrafter"/>
</dbReference>
<gene>
    <name evidence="7" type="ORF">E0Z10_g5840</name>
</gene>
<evidence type="ECO:0000256" key="1">
    <source>
        <dbReference type="ARBA" id="ARBA00004141"/>
    </source>
</evidence>
<dbReference type="AlphaFoldDB" id="A0A4Z0YUV4"/>
<evidence type="ECO:0000256" key="4">
    <source>
        <dbReference type="ARBA" id="ARBA00022989"/>
    </source>
</evidence>
<evidence type="ECO:0000256" key="5">
    <source>
        <dbReference type="ARBA" id="ARBA00023136"/>
    </source>
</evidence>
<reference evidence="7 8" key="1">
    <citation type="submission" date="2019-03" db="EMBL/GenBank/DDBJ databases">
        <title>Draft genome sequence of Xylaria hypoxylon DSM 108379, a ubiquitous saprotrophic-parasitic fungi on hardwood.</title>
        <authorList>
            <person name="Buettner E."/>
            <person name="Leonhardt S."/>
            <person name="Gebauer A.M."/>
            <person name="Liers C."/>
            <person name="Hofrichter M."/>
            <person name="Kellner H."/>
        </authorList>
    </citation>
    <scope>NUCLEOTIDE SEQUENCE [LARGE SCALE GENOMIC DNA]</scope>
    <source>
        <strain evidence="7 8">DSM 108379</strain>
    </source>
</reference>
<dbReference type="EMBL" id="SKBN01000111">
    <property type="protein sequence ID" value="TGJ82910.1"/>
    <property type="molecule type" value="Genomic_DNA"/>
</dbReference>
<organism evidence="7 8">
    <name type="scientific">Xylaria hypoxylon</name>
    <dbReference type="NCBI Taxonomy" id="37992"/>
    <lineage>
        <taxon>Eukaryota</taxon>
        <taxon>Fungi</taxon>
        <taxon>Dikarya</taxon>
        <taxon>Ascomycota</taxon>
        <taxon>Pezizomycotina</taxon>
        <taxon>Sordariomycetes</taxon>
        <taxon>Xylariomycetidae</taxon>
        <taxon>Xylariales</taxon>
        <taxon>Xylariaceae</taxon>
        <taxon>Xylaria</taxon>
    </lineage>
</organism>
<comment type="caution">
    <text evidence="7">The sequence shown here is derived from an EMBL/GenBank/DDBJ whole genome shotgun (WGS) entry which is preliminary data.</text>
</comment>
<comment type="subcellular location">
    <subcellularLocation>
        <location evidence="1">Membrane</location>
        <topology evidence="1">Multi-pass membrane protein</topology>
    </subcellularLocation>
</comment>
<sequence>MLSGASWTTIITNITCFWIWALAYIAAAYTTTSYKWAFFAFGSFTWLILALSTLNESREAAQRLGIARDYRIPSVRVNRIWPPYPVAFALTDGANVLGVTGGFIFVGILDILMMPL</sequence>
<evidence type="ECO:0000313" key="7">
    <source>
        <dbReference type="EMBL" id="TGJ82910.1"/>
    </source>
</evidence>
<evidence type="ECO:0000256" key="6">
    <source>
        <dbReference type="SAM" id="Phobius"/>
    </source>
</evidence>
<dbReference type="PANTHER" id="PTHR28286:SF1">
    <property type="entry name" value="30 KDA HEAT SHOCK PROTEIN-RELATED"/>
    <property type="match status" value="1"/>
</dbReference>
<dbReference type="OrthoDB" id="536545at2759"/>
<comment type="similarity">
    <text evidence="2">Belongs to the archaeal/bacterial/fungal opsin family.</text>
</comment>
<protein>
    <submittedName>
        <fullName evidence="7">Uncharacterized protein</fullName>
    </submittedName>
</protein>
<dbReference type="PANTHER" id="PTHR28286">
    <property type="match status" value="1"/>
</dbReference>
<keyword evidence="8" id="KW-1185">Reference proteome</keyword>
<keyword evidence="3 6" id="KW-0812">Transmembrane</keyword>
<accession>A0A4Z0YUV4</accession>
<dbReference type="SUPFAM" id="SSF81321">
    <property type="entry name" value="Family A G protein-coupled receptor-like"/>
    <property type="match status" value="1"/>
</dbReference>
<feature type="transmembrane region" description="Helical" evidence="6">
    <location>
        <begin position="36"/>
        <end position="54"/>
    </location>
</feature>
<evidence type="ECO:0000313" key="8">
    <source>
        <dbReference type="Proteomes" id="UP000297716"/>
    </source>
</evidence>
<keyword evidence="5 6" id="KW-0472">Membrane</keyword>